<proteinExistence type="predicted"/>
<organism evidence="1">
    <name type="scientific">Anguilla anguilla</name>
    <name type="common">European freshwater eel</name>
    <name type="synonym">Muraena anguilla</name>
    <dbReference type="NCBI Taxonomy" id="7936"/>
    <lineage>
        <taxon>Eukaryota</taxon>
        <taxon>Metazoa</taxon>
        <taxon>Chordata</taxon>
        <taxon>Craniata</taxon>
        <taxon>Vertebrata</taxon>
        <taxon>Euteleostomi</taxon>
        <taxon>Actinopterygii</taxon>
        <taxon>Neopterygii</taxon>
        <taxon>Teleostei</taxon>
        <taxon>Anguilliformes</taxon>
        <taxon>Anguillidae</taxon>
        <taxon>Anguilla</taxon>
    </lineage>
</organism>
<dbReference type="EMBL" id="GBXM01023407">
    <property type="protein sequence ID" value="JAH85170.1"/>
    <property type="molecule type" value="Transcribed_RNA"/>
</dbReference>
<accession>A0A0E9W6E6</accession>
<dbReference type="AlphaFoldDB" id="A0A0E9W6E6"/>
<sequence>MQEELRGEDRGLQCVL</sequence>
<reference evidence="1" key="2">
    <citation type="journal article" date="2015" name="Fish Shellfish Immunol.">
        <title>Early steps in the European eel (Anguilla anguilla)-Vibrio vulnificus interaction in the gills: Role of the RtxA13 toxin.</title>
        <authorList>
            <person name="Callol A."/>
            <person name="Pajuelo D."/>
            <person name="Ebbesson L."/>
            <person name="Teles M."/>
            <person name="MacKenzie S."/>
            <person name="Amaro C."/>
        </authorList>
    </citation>
    <scope>NUCLEOTIDE SEQUENCE</scope>
</reference>
<evidence type="ECO:0000313" key="1">
    <source>
        <dbReference type="EMBL" id="JAH85170.1"/>
    </source>
</evidence>
<name>A0A0E9W6E6_ANGAN</name>
<reference evidence="1" key="1">
    <citation type="submission" date="2014-11" db="EMBL/GenBank/DDBJ databases">
        <authorList>
            <person name="Amaro Gonzalez C."/>
        </authorList>
    </citation>
    <scope>NUCLEOTIDE SEQUENCE</scope>
</reference>
<protein>
    <submittedName>
        <fullName evidence="1">Uncharacterized protein</fullName>
    </submittedName>
</protein>